<dbReference type="EMBL" id="MWPV01000002">
    <property type="protein sequence ID" value="OUL58397.1"/>
    <property type="molecule type" value="Genomic_DNA"/>
</dbReference>
<evidence type="ECO:0000313" key="3">
    <source>
        <dbReference type="Proteomes" id="UP000194841"/>
    </source>
</evidence>
<keyword evidence="1" id="KW-1133">Transmembrane helix</keyword>
<protein>
    <submittedName>
        <fullName evidence="2">Uncharacterized protein</fullName>
    </submittedName>
</protein>
<keyword evidence="1" id="KW-0812">Transmembrane</keyword>
<organism evidence="2 3">
    <name type="scientific">Pseudoalteromonas ulvae</name>
    <dbReference type="NCBI Taxonomy" id="107327"/>
    <lineage>
        <taxon>Bacteria</taxon>
        <taxon>Pseudomonadati</taxon>
        <taxon>Pseudomonadota</taxon>
        <taxon>Gammaproteobacteria</taxon>
        <taxon>Alteromonadales</taxon>
        <taxon>Pseudoalteromonadaceae</taxon>
        <taxon>Pseudoalteromonas</taxon>
    </lineage>
</organism>
<proteinExistence type="predicted"/>
<gene>
    <name evidence="2" type="ORF">B1199_08685</name>
</gene>
<evidence type="ECO:0000313" key="2">
    <source>
        <dbReference type="EMBL" id="OUL58397.1"/>
    </source>
</evidence>
<dbReference type="AlphaFoldDB" id="A0A244CS03"/>
<name>A0A244CS03_PSEDV</name>
<feature type="transmembrane region" description="Helical" evidence="1">
    <location>
        <begin position="12"/>
        <end position="32"/>
    </location>
</feature>
<accession>A0A244CS03</accession>
<sequence>MKNSAQVGQSIIAQAHFGCLLTMSLLGVILLTEGLTTALLLLSGTAGALCAAFLLLYWKGKGGVFFVLALICPLLLIIFAQLPTFLALAELVIGYFCALSVVLVIVGQYQKRA</sequence>
<feature type="transmembrane region" description="Helical" evidence="1">
    <location>
        <begin position="38"/>
        <end position="58"/>
    </location>
</feature>
<dbReference type="RefSeq" id="WP_086743701.1">
    <property type="nucleotide sequence ID" value="NZ_MWPV01000002.1"/>
</dbReference>
<keyword evidence="1" id="KW-0472">Membrane</keyword>
<feature type="transmembrane region" description="Helical" evidence="1">
    <location>
        <begin position="92"/>
        <end position="109"/>
    </location>
</feature>
<keyword evidence="3" id="KW-1185">Reference proteome</keyword>
<feature type="transmembrane region" description="Helical" evidence="1">
    <location>
        <begin position="65"/>
        <end position="86"/>
    </location>
</feature>
<comment type="caution">
    <text evidence="2">The sequence shown here is derived from an EMBL/GenBank/DDBJ whole genome shotgun (WGS) entry which is preliminary data.</text>
</comment>
<dbReference type="Proteomes" id="UP000194841">
    <property type="component" value="Unassembled WGS sequence"/>
</dbReference>
<dbReference type="OrthoDB" id="6316103at2"/>
<evidence type="ECO:0000256" key="1">
    <source>
        <dbReference type="SAM" id="Phobius"/>
    </source>
</evidence>
<reference evidence="2 3" key="1">
    <citation type="submission" date="2017-02" db="EMBL/GenBank/DDBJ databases">
        <title>Pseudoalteromonas ulvae TC14 Genome.</title>
        <authorList>
            <person name="Molmeret M."/>
        </authorList>
    </citation>
    <scope>NUCLEOTIDE SEQUENCE [LARGE SCALE GENOMIC DNA]</scope>
    <source>
        <strain evidence="2">TC14</strain>
    </source>
</reference>